<evidence type="ECO:0000256" key="3">
    <source>
        <dbReference type="ARBA" id="ARBA00023163"/>
    </source>
</evidence>
<keyword evidence="3" id="KW-0804">Transcription</keyword>
<evidence type="ECO:0000256" key="2">
    <source>
        <dbReference type="ARBA" id="ARBA00023125"/>
    </source>
</evidence>
<dbReference type="Gene3D" id="3.40.30.10">
    <property type="entry name" value="Glutaredoxin"/>
    <property type="match status" value="1"/>
</dbReference>
<keyword evidence="4" id="KW-0175">Coiled coil</keyword>
<feature type="domain" description="HTH merR-type" evidence="5">
    <location>
        <begin position="20"/>
        <end position="88"/>
    </location>
</feature>
<comment type="caution">
    <text evidence="6">The sequence shown here is derived from an EMBL/GenBank/DDBJ whole genome shotgun (WGS) entry which is preliminary data.</text>
</comment>
<keyword evidence="2" id="KW-0238">DNA-binding</keyword>
<dbReference type="Pfam" id="PF13411">
    <property type="entry name" value="MerR_1"/>
    <property type="match status" value="1"/>
</dbReference>
<dbReference type="Pfam" id="PF08534">
    <property type="entry name" value="Redoxin"/>
    <property type="match status" value="1"/>
</dbReference>
<evidence type="ECO:0000313" key="6">
    <source>
        <dbReference type="EMBL" id="GAA1951161.1"/>
    </source>
</evidence>
<dbReference type="InterPro" id="IPR013740">
    <property type="entry name" value="Redoxin"/>
</dbReference>
<dbReference type="CDD" id="cd03017">
    <property type="entry name" value="PRX_BCP"/>
    <property type="match status" value="1"/>
</dbReference>
<evidence type="ECO:0000256" key="4">
    <source>
        <dbReference type="SAM" id="Coils"/>
    </source>
</evidence>
<reference evidence="6 7" key="1">
    <citation type="journal article" date="2019" name="Int. J. Syst. Evol. Microbiol.">
        <title>The Global Catalogue of Microorganisms (GCM) 10K type strain sequencing project: providing services to taxonomists for standard genome sequencing and annotation.</title>
        <authorList>
            <consortium name="The Broad Institute Genomics Platform"/>
            <consortium name="The Broad Institute Genome Sequencing Center for Infectious Disease"/>
            <person name="Wu L."/>
            <person name="Ma J."/>
        </authorList>
    </citation>
    <scope>NUCLEOTIDE SEQUENCE [LARGE SCALE GENOMIC DNA]</scope>
    <source>
        <strain evidence="6 7">JCM 16013</strain>
    </source>
</reference>
<dbReference type="SUPFAM" id="SSF52833">
    <property type="entry name" value="Thioredoxin-like"/>
    <property type="match status" value="1"/>
</dbReference>
<accession>A0ABN2QH84</accession>
<evidence type="ECO:0000259" key="5">
    <source>
        <dbReference type="PROSITE" id="PS50937"/>
    </source>
</evidence>
<dbReference type="InterPro" id="IPR036249">
    <property type="entry name" value="Thioredoxin-like_sf"/>
</dbReference>
<gene>
    <name evidence="6" type="ORF">GCM10009838_02860</name>
</gene>
<dbReference type="Proteomes" id="UP001499854">
    <property type="component" value="Unassembled WGS sequence"/>
</dbReference>
<dbReference type="SUPFAM" id="SSF46955">
    <property type="entry name" value="Putative DNA-binding domain"/>
    <property type="match status" value="1"/>
</dbReference>
<dbReference type="SMART" id="SM00422">
    <property type="entry name" value="HTH_MERR"/>
    <property type="match status" value="1"/>
</dbReference>
<dbReference type="PANTHER" id="PTHR30204">
    <property type="entry name" value="REDOX-CYCLING DRUG-SENSING TRANSCRIPTIONAL ACTIVATOR SOXR"/>
    <property type="match status" value="1"/>
</dbReference>
<dbReference type="PROSITE" id="PS00552">
    <property type="entry name" value="HTH_MERR_1"/>
    <property type="match status" value="1"/>
</dbReference>
<evidence type="ECO:0000256" key="1">
    <source>
        <dbReference type="ARBA" id="ARBA00023015"/>
    </source>
</evidence>
<dbReference type="PANTHER" id="PTHR30204:SF94">
    <property type="entry name" value="HEAVY METAL-DEPENDENT TRANSCRIPTIONAL REGULATOR HI_0293-RELATED"/>
    <property type="match status" value="1"/>
</dbReference>
<keyword evidence="7" id="KW-1185">Reference proteome</keyword>
<dbReference type="EMBL" id="BAAAQM010000001">
    <property type="protein sequence ID" value="GAA1951161.1"/>
    <property type="molecule type" value="Genomic_DNA"/>
</dbReference>
<evidence type="ECO:0000313" key="7">
    <source>
        <dbReference type="Proteomes" id="UP001499854"/>
    </source>
</evidence>
<name>A0ABN2QH84_9ACTN</name>
<dbReference type="InterPro" id="IPR047057">
    <property type="entry name" value="MerR_fam"/>
</dbReference>
<protein>
    <submittedName>
        <fullName evidence="6">Redoxin family protein</fullName>
    </submittedName>
</protein>
<dbReference type="PROSITE" id="PS50937">
    <property type="entry name" value="HTH_MERR_2"/>
    <property type="match status" value="1"/>
</dbReference>
<proteinExistence type="predicted"/>
<dbReference type="InterPro" id="IPR009061">
    <property type="entry name" value="DNA-bd_dom_put_sf"/>
</dbReference>
<organism evidence="6 7">
    <name type="scientific">Catenulispora subtropica</name>
    <dbReference type="NCBI Taxonomy" id="450798"/>
    <lineage>
        <taxon>Bacteria</taxon>
        <taxon>Bacillati</taxon>
        <taxon>Actinomycetota</taxon>
        <taxon>Actinomycetes</taxon>
        <taxon>Catenulisporales</taxon>
        <taxon>Catenulisporaceae</taxon>
        <taxon>Catenulispora</taxon>
    </lineage>
</organism>
<dbReference type="PRINTS" id="PR00040">
    <property type="entry name" value="HTHMERR"/>
</dbReference>
<keyword evidence="1" id="KW-0805">Transcription regulation</keyword>
<dbReference type="Gene3D" id="1.10.1660.10">
    <property type="match status" value="1"/>
</dbReference>
<sequence>MIYQPRLLDLAPGVNVYGRPMKIGELARDAGVTTKAVRYYESLGLLTPDRLANGYRDYTAHHVRVVREVRRLIGLGIAAERTRPFLDCLADGGEVDDCPSSLAGYRDAIADLDRRIRDLGERRDALAKRLREAACRRTQDTAPAPGAVLASGESEEPYVDDLYSLPLDLPVPADDGAADHLPGRPVPDVWLLSTAQEIIGLDALGPGRTVLYVYPLSGRPDVDIPDGWNAIPGARGCTVEACGFRDHHAELLAAGAGRVFGLSSQDTAYQRELVDRLRLPFAMLSDPQLRLAGALNLPTFEAHDRVLYKRLTLVVRDGVIEHCFYPVFPPNLHAQQVLAWLEENPVSSTLSG</sequence>
<dbReference type="InterPro" id="IPR000551">
    <property type="entry name" value="MerR-type_HTH_dom"/>
</dbReference>
<feature type="coiled-coil region" evidence="4">
    <location>
        <begin position="102"/>
        <end position="129"/>
    </location>
</feature>